<name>A0A318YDM8_ASPNB</name>
<proteinExistence type="predicted"/>
<dbReference type="EMBL" id="KZ821468">
    <property type="protein sequence ID" value="PYH32456.1"/>
    <property type="molecule type" value="Genomic_DNA"/>
</dbReference>
<organism evidence="1 2">
    <name type="scientific">Aspergillus neoniger (strain CBS 115656)</name>
    <dbReference type="NCBI Taxonomy" id="1448310"/>
    <lineage>
        <taxon>Eukaryota</taxon>
        <taxon>Fungi</taxon>
        <taxon>Dikarya</taxon>
        <taxon>Ascomycota</taxon>
        <taxon>Pezizomycotina</taxon>
        <taxon>Eurotiomycetes</taxon>
        <taxon>Eurotiomycetidae</taxon>
        <taxon>Eurotiales</taxon>
        <taxon>Aspergillaceae</taxon>
        <taxon>Aspergillus</taxon>
        <taxon>Aspergillus subgen. Circumdati</taxon>
    </lineage>
</organism>
<reference evidence="1" key="1">
    <citation type="submission" date="2016-12" db="EMBL/GenBank/DDBJ databases">
        <title>The genomes of Aspergillus section Nigri reveals drivers in fungal speciation.</title>
        <authorList>
            <consortium name="DOE Joint Genome Institute"/>
            <person name="Vesth T.C."/>
            <person name="Nybo J."/>
            <person name="Theobald S."/>
            <person name="Brandl J."/>
            <person name="Frisvad J.C."/>
            <person name="Nielsen K.F."/>
            <person name="Lyhne E.K."/>
            <person name="Kogle M.E."/>
            <person name="Kuo A."/>
            <person name="Riley R."/>
            <person name="Clum A."/>
            <person name="Nolan M."/>
            <person name="Lipzen A."/>
            <person name="Salamov A."/>
            <person name="Henrissat B."/>
            <person name="Wiebenga A."/>
            <person name="De Vries R.P."/>
            <person name="Grigoriev I.V."/>
            <person name="Mortensen U.H."/>
            <person name="Andersen M.R."/>
            <person name="Baker S.E."/>
        </authorList>
    </citation>
    <scope>NUCLEOTIDE SEQUENCE [LARGE SCALE GENOMIC DNA]</scope>
    <source>
        <strain evidence="1">CBS 115656</strain>
    </source>
</reference>
<evidence type="ECO:0000313" key="1">
    <source>
        <dbReference type="EMBL" id="PYH32456.1"/>
    </source>
</evidence>
<accession>A0A318YDM8</accession>
<protein>
    <submittedName>
        <fullName evidence="1">Uncharacterized protein</fullName>
    </submittedName>
</protein>
<dbReference type="Proteomes" id="UP000247647">
    <property type="component" value="Unassembled WGS sequence"/>
</dbReference>
<dbReference type="GeneID" id="37120323"/>
<dbReference type="AlphaFoldDB" id="A0A318YDM8"/>
<evidence type="ECO:0000313" key="2">
    <source>
        <dbReference type="Proteomes" id="UP000247647"/>
    </source>
</evidence>
<keyword evidence="2" id="KW-1185">Reference proteome</keyword>
<sequence length="64" mass="7477">MRFVRFFSSLYNRHRRVFCFQPSPKTLWDCKELHCKNSPNGLCISNPSPLVLSSSKPDPLLGWH</sequence>
<dbReference type="RefSeq" id="XP_025477934.1">
    <property type="nucleotide sequence ID" value="XM_025617867.1"/>
</dbReference>
<gene>
    <name evidence="1" type="ORF">BO87DRAFT_109961</name>
</gene>